<dbReference type="Pfam" id="PF00888">
    <property type="entry name" value="Cullin"/>
    <property type="match status" value="1"/>
</dbReference>
<dbReference type="GO" id="GO:0031625">
    <property type="term" value="F:ubiquitin protein ligase binding"/>
    <property type="evidence" value="ECO:0007669"/>
    <property type="project" value="InterPro"/>
</dbReference>
<name>A0A5B6YRY3_DAVIN</name>
<dbReference type="InterPro" id="IPR045093">
    <property type="entry name" value="Cullin"/>
</dbReference>
<accession>A0A5B6YRY3</accession>
<gene>
    <name evidence="3" type="ORF">Din_004051</name>
</gene>
<dbReference type="PANTHER" id="PTHR11932">
    <property type="entry name" value="CULLIN"/>
    <property type="match status" value="1"/>
</dbReference>
<dbReference type="GO" id="GO:0006511">
    <property type="term" value="P:ubiquitin-dependent protein catabolic process"/>
    <property type="evidence" value="ECO:0007669"/>
    <property type="project" value="InterPro"/>
</dbReference>
<proteinExistence type="inferred from homology"/>
<evidence type="ECO:0000313" key="3">
    <source>
        <dbReference type="EMBL" id="MPA34610.1"/>
    </source>
</evidence>
<protein>
    <submittedName>
        <fullName evidence="3">Putative Cullin 1</fullName>
    </submittedName>
</protein>
<dbReference type="InterPro" id="IPR001373">
    <property type="entry name" value="Cullin_N"/>
</dbReference>
<evidence type="ECO:0000259" key="2">
    <source>
        <dbReference type="Pfam" id="PF00888"/>
    </source>
</evidence>
<sequence length="278" mass="32770">MASEAHEKTISFEEGWPVLQEGINKLIDIIEGVHNNQFTSEEYMNLYTTTYRICQPNPLGPESQKLYDKYKKTFEDYITSEVLPSLREKKDESLLEELVKRWNNHKVMTRWLARFFHYLDRYFVSRKGVPTMHGASFLTFYKLVYGEMNHQVRDAVISMIDLERKGEQINQALVKNILDIYVEMGEGSMKYYEKDFEEPMLKDTTAFYSRNASVWITSKSYKDYMLKVDGCLNQEQDRVSCYLQQISQKKLFEVVEHELLSVHASKLEEKKRLDGEAA</sequence>
<organism evidence="3">
    <name type="scientific">Davidia involucrata</name>
    <name type="common">Dove tree</name>
    <dbReference type="NCBI Taxonomy" id="16924"/>
    <lineage>
        <taxon>Eukaryota</taxon>
        <taxon>Viridiplantae</taxon>
        <taxon>Streptophyta</taxon>
        <taxon>Embryophyta</taxon>
        <taxon>Tracheophyta</taxon>
        <taxon>Spermatophyta</taxon>
        <taxon>Magnoliopsida</taxon>
        <taxon>eudicotyledons</taxon>
        <taxon>Gunneridae</taxon>
        <taxon>Pentapetalae</taxon>
        <taxon>asterids</taxon>
        <taxon>Cornales</taxon>
        <taxon>Nyssaceae</taxon>
        <taxon>Davidia</taxon>
    </lineage>
</organism>
<comment type="similarity">
    <text evidence="1">Belongs to the cullin family.</text>
</comment>
<dbReference type="InterPro" id="IPR016159">
    <property type="entry name" value="Cullin_repeat-like_dom_sf"/>
</dbReference>
<evidence type="ECO:0000256" key="1">
    <source>
        <dbReference type="ARBA" id="ARBA00006019"/>
    </source>
</evidence>
<dbReference type="EMBL" id="GHES01004051">
    <property type="protein sequence ID" value="MPA34610.1"/>
    <property type="molecule type" value="Transcribed_RNA"/>
</dbReference>
<feature type="domain" description="Cullin N-terminal" evidence="2">
    <location>
        <begin position="24"/>
        <end position="271"/>
    </location>
</feature>
<dbReference type="FunFam" id="1.20.1310.10:FF:000021">
    <property type="entry name" value="Cullin-1, putative"/>
    <property type="match status" value="1"/>
</dbReference>
<dbReference type="Gene3D" id="1.20.1310.10">
    <property type="entry name" value="Cullin Repeats"/>
    <property type="match status" value="2"/>
</dbReference>
<dbReference type="FunFam" id="1.20.1310.10:FF:000001">
    <property type="entry name" value="Cullin 3"/>
    <property type="match status" value="1"/>
</dbReference>
<dbReference type="AlphaFoldDB" id="A0A5B6YRY3"/>
<reference evidence="3" key="1">
    <citation type="submission" date="2019-08" db="EMBL/GenBank/DDBJ databases">
        <title>Reference gene set and small RNA set construction with multiple tissues from Davidia involucrata Baill.</title>
        <authorList>
            <person name="Yang H."/>
            <person name="Zhou C."/>
            <person name="Li G."/>
            <person name="Wang J."/>
            <person name="Gao P."/>
            <person name="Wang M."/>
            <person name="Wang R."/>
            <person name="Zhao Y."/>
        </authorList>
    </citation>
    <scope>NUCLEOTIDE SEQUENCE</scope>
    <source>
        <tissue evidence="3">Mixed with DoveR01_LX</tissue>
    </source>
</reference>
<dbReference type="SUPFAM" id="SSF74788">
    <property type="entry name" value="Cullin repeat-like"/>
    <property type="match status" value="1"/>
</dbReference>